<evidence type="ECO:0000313" key="2">
    <source>
        <dbReference type="Proteomes" id="UP000198432"/>
    </source>
</evidence>
<organism evidence="1 2">
    <name type="scientific">Pontibacter ummariensis</name>
    <dbReference type="NCBI Taxonomy" id="1610492"/>
    <lineage>
        <taxon>Bacteria</taxon>
        <taxon>Pseudomonadati</taxon>
        <taxon>Bacteroidota</taxon>
        <taxon>Cytophagia</taxon>
        <taxon>Cytophagales</taxon>
        <taxon>Hymenobacteraceae</taxon>
        <taxon>Pontibacter</taxon>
    </lineage>
</organism>
<evidence type="ECO:0000313" key="1">
    <source>
        <dbReference type="EMBL" id="SNS81815.1"/>
    </source>
</evidence>
<dbReference type="RefSeq" id="WP_089320076.1">
    <property type="nucleotide sequence ID" value="NZ_FZOQ01000014.1"/>
</dbReference>
<dbReference type="Proteomes" id="UP000198432">
    <property type="component" value="Unassembled WGS sequence"/>
</dbReference>
<accession>A0A239HKY6</accession>
<dbReference type="AlphaFoldDB" id="A0A239HKY6"/>
<reference evidence="2" key="1">
    <citation type="submission" date="2017-06" db="EMBL/GenBank/DDBJ databases">
        <authorList>
            <person name="Varghese N."/>
            <person name="Submissions S."/>
        </authorList>
    </citation>
    <scope>NUCLEOTIDE SEQUENCE [LARGE SCALE GENOMIC DNA]</scope>
    <source>
        <strain evidence="2">NKM1</strain>
    </source>
</reference>
<dbReference type="EMBL" id="FZOQ01000014">
    <property type="protein sequence ID" value="SNS81815.1"/>
    <property type="molecule type" value="Genomic_DNA"/>
</dbReference>
<gene>
    <name evidence="1" type="ORF">SAMN06296052_11432</name>
</gene>
<keyword evidence="2" id="KW-1185">Reference proteome</keyword>
<protein>
    <submittedName>
        <fullName evidence="1">Uncharacterized protein</fullName>
    </submittedName>
</protein>
<sequence length="114" mass="13872">MTNIYINGLGYRNPVTEADQVIWFWDQLAKTTYRKVPTRFWNSIKEGYKSRLLKLEAYEVLAFINDKTTSAQEKRRILAREKAQARAKIEMRNFERDWRERRFKIYLINSINYN</sequence>
<proteinExistence type="predicted"/>
<name>A0A239HKY6_9BACT</name>